<dbReference type="Proteomes" id="UP000445696">
    <property type="component" value="Unassembled WGS sequence"/>
</dbReference>
<dbReference type="Gene3D" id="3.30.70.1430">
    <property type="entry name" value="Multidrug efflux transporter AcrB pore domain"/>
    <property type="match status" value="2"/>
</dbReference>
<dbReference type="SUPFAM" id="SSF82714">
    <property type="entry name" value="Multidrug efflux transporter AcrB TolC docking domain, DN and DC subdomains"/>
    <property type="match status" value="2"/>
</dbReference>
<keyword evidence="2" id="KW-0812">Transmembrane</keyword>
<dbReference type="InterPro" id="IPR001036">
    <property type="entry name" value="Acrflvin-R"/>
</dbReference>
<feature type="transmembrane region" description="Helical" evidence="2">
    <location>
        <begin position="428"/>
        <end position="447"/>
    </location>
</feature>
<reference evidence="3 4" key="1">
    <citation type="journal article" date="2014" name="Int. J. Syst. Evol. Microbiol.">
        <title>Sneathiella chungangensis sp. nov., isolated from a marine sand, and emended description of the genus Sneathiella.</title>
        <authorList>
            <person name="Siamphan C."/>
            <person name="Kim H."/>
            <person name="Lee J.S."/>
            <person name="Kim W."/>
        </authorList>
    </citation>
    <scope>NUCLEOTIDE SEQUENCE [LARGE SCALE GENOMIC DNA]</scope>
    <source>
        <strain evidence="3 4">KCTC 32476</strain>
    </source>
</reference>
<organism evidence="3 4">
    <name type="scientific">Sneathiella chungangensis</name>
    <dbReference type="NCBI Taxonomy" id="1418234"/>
    <lineage>
        <taxon>Bacteria</taxon>
        <taxon>Pseudomonadati</taxon>
        <taxon>Pseudomonadota</taxon>
        <taxon>Alphaproteobacteria</taxon>
        <taxon>Sneathiellales</taxon>
        <taxon>Sneathiellaceae</taxon>
        <taxon>Sneathiella</taxon>
    </lineage>
</organism>
<dbReference type="OrthoDB" id="9798415at2"/>
<dbReference type="RefSeq" id="WP_161337514.1">
    <property type="nucleotide sequence ID" value="NZ_JBHSDG010000002.1"/>
</dbReference>
<dbReference type="EMBL" id="WTVA01000001">
    <property type="protein sequence ID" value="MZR21097.1"/>
    <property type="molecule type" value="Genomic_DNA"/>
</dbReference>
<feature type="transmembrane region" description="Helical" evidence="2">
    <location>
        <begin position="530"/>
        <end position="548"/>
    </location>
</feature>
<dbReference type="AlphaFoldDB" id="A0A845MD25"/>
<dbReference type="PANTHER" id="PTHR32063:SF0">
    <property type="entry name" value="SWARMING MOTILITY PROTEIN SWRC"/>
    <property type="match status" value="1"/>
</dbReference>
<dbReference type="GO" id="GO:0042910">
    <property type="term" value="F:xenobiotic transmembrane transporter activity"/>
    <property type="evidence" value="ECO:0007669"/>
    <property type="project" value="TreeGrafter"/>
</dbReference>
<dbReference type="Gene3D" id="3.30.70.1320">
    <property type="entry name" value="Multidrug efflux transporter AcrB pore domain like"/>
    <property type="match status" value="1"/>
</dbReference>
<dbReference type="PANTHER" id="PTHR32063">
    <property type="match status" value="1"/>
</dbReference>
<keyword evidence="2" id="KW-1133">Transmembrane helix</keyword>
<dbReference type="Gene3D" id="3.30.2090.10">
    <property type="entry name" value="Multidrug efflux transporter AcrB TolC docking domain, DN and DC subdomains"/>
    <property type="match status" value="2"/>
</dbReference>
<dbReference type="SUPFAM" id="SSF82693">
    <property type="entry name" value="Multidrug efflux transporter AcrB pore domain, PN1, PN2, PC1 and PC2 subdomains"/>
    <property type="match status" value="3"/>
</dbReference>
<sequence>MNAIIDAAINRSRTVISALLLILVAGTYAYVDIAKESDPDINIPIIYVSMTHEGISPEDAERLLIRPMELELRSIEGVKEMTASASEGHASVTLEFDAGFDVDKALQDVREKVDIAKNELPQETDDPTVNEVNFALFPVIIVTLSGDVPLRTLIKLAKDLEDRVEGLPGVLEADIGGDREEVLEVIIDPVKLESYKISNAELISTVVNNNKLIAAGSMDTGKGRFSIKVPGLYKTAADVLDIPIKVFNDGVVTLRDVTEVRRTFKDAESYARLDGRPAVALEIKKRVGENIIETIEDVKRAVAVEQKYWPKNVVVTYSQDRSEDIRNMLTDLQNNIISAIILVMVVVISALGVRTAGLVGLSIPGSFLIGILYMYLFGLTINIVVLFGLILAVGMLVDGAIVVTEFADRKMAEGIDKKEAYALAAKRMAWPIIASTATTLAVFMPLMFWPGVVGEFMKYLPLTLITTLTGSLLMALIFVPTLGSVFGKSGSTNSKTLAALAAAESGDIRDIGGFTGRYVRFLSVCIKHPTKIVIVGVATLIGVQAYYATHGNGVEFFPDVEPEMALVYVHARGNMSTDEKDQLVRQVENEVLKLDDFAGVYTRTGSPQQGQRDVAEDVIGTIQMEFKDWQDRRPAEEVFADIRERTAHLTGIMVEAREPDAGPPTGKHIQIQLSSRHPELLPVEVAKIRNHLETKVKDLIDIEDSRPIPGIEWQITVDRAQAGRFGADIQTVGKTIQLVTNGIKADEYRPNDADDEIDIRLRFPDDKRSIDQLDNLRVMTANGMVPISNFVKREARQKVGNISRSDAERIMTVKANVAAGVLVDDKVRELQAWMENDAKIDPEVSYVFKGEDEEQKKAQDFLGKAFAVALFIMAIILVTQFNSFYHAFLILTAVIMSTIGVFVGLIITGQPFGIVMTGVGVIALAGIVVNNNIVLIDTYAHLRRQGMEAMEAVLRTGAQRLRPVMLTTVTTIFGLLPMTLQVNIDFLSREIVTGAPSSQWWVQLSTAVAFGLTFATLLTLVMTPALLMLGANVSNALERRRQRKTAKKAAATGHPEPAE</sequence>
<comment type="caution">
    <text evidence="3">The sequence shown here is derived from an EMBL/GenBank/DDBJ whole genome shotgun (WGS) entry which is preliminary data.</text>
</comment>
<evidence type="ECO:0000256" key="1">
    <source>
        <dbReference type="SAM" id="MobiDB-lite"/>
    </source>
</evidence>
<accession>A0A845MD25</accession>
<keyword evidence="4" id="KW-1185">Reference proteome</keyword>
<evidence type="ECO:0000256" key="2">
    <source>
        <dbReference type="SAM" id="Phobius"/>
    </source>
</evidence>
<feature type="transmembrane region" description="Helical" evidence="2">
    <location>
        <begin position="383"/>
        <end position="407"/>
    </location>
</feature>
<evidence type="ECO:0000313" key="4">
    <source>
        <dbReference type="Proteomes" id="UP000445696"/>
    </source>
</evidence>
<dbReference type="Pfam" id="PF00873">
    <property type="entry name" value="ACR_tran"/>
    <property type="match status" value="1"/>
</dbReference>
<feature type="transmembrane region" description="Helical" evidence="2">
    <location>
        <begin position="888"/>
        <end position="908"/>
    </location>
</feature>
<keyword evidence="2" id="KW-0472">Membrane</keyword>
<feature type="transmembrane region" description="Helical" evidence="2">
    <location>
        <begin position="961"/>
        <end position="980"/>
    </location>
</feature>
<dbReference type="SUPFAM" id="SSF82866">
    <property type="entry name" value="Multidrug efflux transporter AcrB transmembrane domain"/>
    <property type="match status" value="2"/>
</dbReference>
<name>A0A845MD25_9PROT</name>
<proteinExistence type="predicted"/>
<feature type="region of interest" description="Disordered" evidence="1">
    <location>
        <begin position="1040"/>
        <end position="1059"/>
    </location>
</feature>
<gene>
    <name evidence="3" type="ORF">GQF03_02005</name>
</gene>
<dbReference type="Gene3D" id="1.20.1640.10">
    <property type="entry name" value="Multidrug efflux transporter AcrB transmembrane domain"/>
    <property type="match status" value="2"/>
</dbReference>
<protein>
    <submittedName>
        <fullName evidence="3">AcrB/AcrD/AcrF family protein</fullName>
    </submittedName>
</protein>
<feature type="transmembrane region" description="Helical" evidence="2">
    <location>
        <begin position="358"/>
        <end position="377"/>
    </location>
</feature>
<feature type="transmembrane region" description="Helical" evidence="2">
    <location>
        <begin position="459"/>
        <end position="479"/>
    </location>
</feature>
<dbReference type="GO" id="GO:0005886">
    <property type="term" value="C:plasma membrane"/>
    <property type="evidence" value="ECO:0007669"/>
    <property type="project" value="TreeGrafter"/>
</dbReference>
<dbReference type="Gene3D" id="3.30.70.1440">
    <property type="entry name" value="Multidrug efflux transporter AcrB pore domain"/>
    <property type="match status" value="1"/>
</dbReference>
<feature type="transmembrane region" description="Helical" evidence="2">
    <location>
        <begin position="914"/>
        <end position="940"/>
    </location>
</feature>
<dbReference type="InterPro" id="IPR027463">
    <property type="entry name" value="AcrB_DN_DC_subdom"/>
</dbReference>
<feature type="transmembrane region" description="Helical" evidence="2">
    <location>
        <begin position="336"/>
        <end position="353"/>
    </location>
</feature>
<evidence type="ECO:0000313" key="3">
    <source>
        <dbReference type="EMBL" id="MZR21097.1"/>
    </source>
</evidence>
<feature type="transmembrane region" description="Helical" evidence="2">
    <location>
        <begin position="1000"/>
        <end position="1033"/>
    </location>
</feature>
<dbReference type="PRINTS" id="PR00702">
    <property type="entry name" value="ACRIFLAVINRP"/>
</dbReference>
<feature type="transmembrane region" description="Helical" evidence="2">
    <location>
        <begin position="861"/>
        <end position="881"/>
    </location>
</feature>